<dbReference type="InterPro" id="IPR002321">
    <property type="entry name" value="Cyt_c_II"/>
</dbReference>
<keyword evidence="1" id="KW-0813">Transport</keyword>
<keyword evidence="2" id="KW-0349">Heme</keyword>
<dbReference type="PIRSF" id="PIRSF000027">
    <property type="entry name" value="Cytc_c_prime"/>
    <property type="match status" value="1"/>
</dbReference>
<evidence type="ECO:0000256" key="1">
    <source>
        <dbReference type="ARBA" id="ARBA00022448"/>
    </source>
</evidence>
<dbReference type="GO" id="GO:0005506">
    <property type="term" value="F:iron ion binding"/>
    <property type="evidence" value="ECO:0007669"/>
    <property type="project" value="InterPro"/>
</dbReference>
<feature type="signal peptide" evidence="6">
    <location>
        <begin position="1"/>
        <end position="21"/>
    </location>
</feature>
<dbReference type="SUPFAM" id="SSF47175">
    <property type="entry name" value="Cytochromes"/>
    <property type="match status" value="1"/>
</dbReference>
<dbReference type="GO" id="GO:0022900">
    <property type="term" value="P:electron transport chain"/>
    <property type="evidence" value="ECO:0007669"/>
    <property type="project" value="InterPro"/>
</dbReference>
<dbReference type="PROSITE" id="PS51009">
    <property type="entry name" value="CYTCII"/>
    <property type="match status" value="1"/>
</dbReference>
<proteinExistence type="predicted"/>
<dbReference type="GO" id="GO:0042597">
    <property type="term" value="C:periplasmic space"/>
    <property type="evidence" value="ECO:0007669"/>
    <property type="project" value="InterPro"/>
</dbReference>
<gene>
    <name evidence="7" type="ORF">BCF38_10225</name>
    <name evidence="8" type="ORF">SAMN05421539_10225</name>
</gene>
<dbReference type="EMBL" id="UETC01000002">
    <property type="protein sequence ID" value="SSA41183.1"/>
    <property type="molecule type" value="Genomic_DNA"/>
</dbReference>
<evidence type="ECO:0000313" key="10">
    <source>
        <dbReference type="Proteomes" id="UP000251571"/>
    </source>
</evidence>
<dbReference type="Proteomes" id="UP000245839">
    <property type="component" value="Unassembled WGS sequence"/>
</dbReference>
<evidence type="ECO:0000313" key="7">
    <source>
        <dbReference type="EMBL" id="PWJ20780.1"/>
    </source>
</evidence>
<feature type="chain" id="PRO_5036059105" evidence="6">
    <location>
        <begin position="22"/>
        <end position="199"/>
    </location>
</feature>
<dbReference type="GO" id="GO:0009055">
    <property type="term" value="F:electron transfer activity"/>
    <property type="evidence" value="ECO:0007669"/>
    <property type="project" value="InterPro"/>
</dbReference>
<sequence>MKIRLTSIALASVIAGAAALAHTGATGVVLERMEGMKAMGDAVQAVAPMMRGEREYDADALRRAAETIEAHSGSAMTDLFPEGSNGDPSEARDLIWEEWDRFAALAEQMQVAARGLAMAADNGLAHEQGGMSTGTMMGGGSMMGGNGSAMMGSGSGMMGGGMMSGMTAADIGAMPADAAFAMASQVCSACHTRFRAEDE</sequence>
<dbReference type="AlphaFoldDB" id="A0A2Y9C5E5"/>
<organism evidence="8 10">
    <name type="scientific">Jannaschia seohaensis</name>
    <dbReference type="NCBI Taxonomy" id="475081"/>
    <lineage>
        <taxon>Bacteria</taxon>
        <taxon>Pseudomonadati</taxon>
        <taxon>Pseudomonadota</taxon>
        <taxon>Alphaproteobacteria</taxon>
        <taxon>Rhodobacterales</taxon>
        <taxon>Roseobacteraceae</taxon>
        <taxon>Jannaschia</taxon>
    </lineage>
</organism>
<keyword evidence="3" id="KW-0479">Metal-binding</keyword>
<evidence type="ECO:0000256" key="4">
    <source>
        <dbReference type="ARBA" id="ARBA00022982"/>
    </source>
</evidence>
<accession>A0A2Y9C5E5</accession>
<keyword evidence="6" id="KW-0732">Signal</keyword>
<dbReference type="Pfam" id="PF01322">
    <property type="entry name" value="Cytochrom_C_2"/>
    <property type="match status" value="1"/>
</dbReference>
<name>A0A2Y9C5E5_9RHOB</name>
<evidence type="ECO:0000256" key="6">
    <source>
        <dbReference type="SAM" id="SignalP"/>
    </source>
</evidence>
<dbReference type="InterPro" id="IPR010980">
    <property type="entry name" value="Cyt_c/b562"/>
</dbReference>
<dbReference type="Proteomes" id="UP000251571">
    <property type="component" value="Unassembled WGS sequence"/>
</dbReference>
<protein>
    <submittedName>
        <fullName evidence="8">Cytochrome c556</fullName>
    </submittedName>
</protein>
<keyword evidence="4" id="KW-0249">Electron transport</keyword>
<keyword evidence="5" id="KW-0408">Iron</keyword>
<dbReference type="GO" id="GO:0020037">
    <property type="term" value="F:heme binding"/>
    <property type="evidence" value="ECO:0007669"/>
    <property type="project" value="InterPro"/>
</dbReference>
<evidence type="ECO:0000256" key="5">
    <source>
        <dbReference type="ARBA" id="ARBA00023004"/>
    </source>
</evidence>
<dbReference type="EMBL" id="QGDJ01000002">
    <property type="protein sequence ID" value="PWJ20780.1"/>
    <property type="molecule type" value="Genomic_DNA"/>
</dbReference>
<dbReference type="InterPro" id="IPR012127">
    <property type="entry name" value="Cyt_c_prime"/>
</dbReference>
<reference evidence="8 10" key="1">
    <citation type="submission" date="2016-10" db="EMBL/GenBank/DDBJ databases">
        <authorList>
            <person name="Cai Z."/>
        </authorList>
    </citation>
    <scope>NUCLEOTIDE SEQUENCE [LARGE SCALE GENOMIC DNA]</scope>
    <source>
        <strain evidence="8 10">DSM 25227</strain>
    </source>
</reference>
<keyword evidence="9" id="KW-1185">Reference proteome</keyword>
<evidence type="ECO:0000256" key="3">
    <source>
        <dbReference type="ARBA" id="ARBA00022723"/>
    </source>
</evidence>
<evidence type="ECO:0000256" key="2">
    <source>
        <dbReference type="ARBA" id="ARBA00022617"/>
    </source>
</evidence>
<dbReference type="Gene3D" id="1.20.120.10">
    <property type="entry name" value="Cytochrome c/b562"/>
    <property type="match status" value="1"/>
</dbReference>
<reference evidence="7 9" key="2">
    <citation type="submission" date="2018-03" db="EMBL/GenBank/DDBJ databases">
        <title>Genomic Encyclopedia of Archaeal and Bacterial Type Strains, Phase II (KMG-II): from individual species to whole genera.</title>
        <authorList>
            <person name="Goeker M."/>
        </authorList>
    </citation>
    <scope>NUCLEOTIDE SEQUENCE [LARGE SCALE GENOMIC DNA]</scope>
    <source>
        <strain evidence="7 9">DSM 25227</strain>
    </source>
</reference>
<evidence type="ECO:0000313" key="9">
    <source>
        <dbReference type="Proteomes" id="UP000245839"/>
    </source>
</evidence>
<evidence type="ECO:0000313" key="8">
    <source>
        <dbReference type="EMBL" id="SSA41183.1"/>
    </source>
</evidence>
<dbReference type="RefSeq" id="WP_245947237.1">
    <property type="nucleotide sequence ID" value="NZ_QGDJ01000002.1"/>
</dbReference>